<keyword evidence="4" id="KW-1185">Reference proteome</keyword>
<feature type="compositionally biased region" description="Low complexity" evidence="2">
    <location>
        <begin position="111"/>
        <end position="124"/>
    </location>
</feature>
<sequence length="151" mass="17221">MDPGNDPYQLLFQENKDEYTSDDDNEIANFYLQTSPSINYNTFQQTSPQNNEQQTHSSQTINTGPSNLVPTANISDIDFLNDDFELEVQSQDSQLNRILQEIDELKDENTTEFNPPNFTNPVTNKQTDQTTNEQNLADITTSIPTMQNSTF</sequence>
<dbReference type="Proteomes" id="UP000507470">
    <property type="component" value="Unassembled WGS sequence"/>
</dbReference>
<name>A0A6J8BQL0_MYTCO</name>
<keyword evidence="1" id="KW-0175">Coiled coil</keyword>
<evidence type="ECO:0000256" key="1">
    <source>
        <dbReference type="SAM" id="Coils"/>
    </source>
</evidence>
<gene>
    <name evidence="3" type="ORF">MCOR_21338</name>
</gene>
<organism evidence="3 4">
    <name type="scientific">Mytilus coruscus</name>
    <name type="common">Sea mussel</name>
    <dbReference type="NCBI Taxonomy" id="42192"/>
    <lineage>
        <taxon>Eukaryota</taxon>
        <taxon>Metazoa</taxon>
        <taxon>Spiralia</taxon>
        <taxon>Lophotrochozoa</taxon>
        <taxon>Mollusca</taxon>
        <taxon>Bivalvia</taxon>
        <taxon>Autobranchia</taxon>
        <taxon>Pteriomorphia</taxon>
        <taxon>Mytilida</taxon>
        <taxon>Mytiloidea</taxon>
        <taxon>Mytilidae</taxon>
        <taxon>Mytilinae</taxon>
        <taxon>Mytilus</taxon>
    </lineage>
</organism>
<feature type="region of interest" description="Disordered" evidence="2">
    <location>
        <begin position="109"/>
        <end position="130"/>
    </location>
</feature>
<protein>
    <submittedName>
        <fullName evidence="3">Uncharacterized protein</fullName>
    </submittedName>
</protein>
<evidence type="ECO:0000313" key="4">
    <source>
        <dbReference type="Proteomes" id="UP000507470"/>
    </source>
</evidence>
<feature type="region of interest" description="Disordered" evidence="2">
    <location>
        <begin position="40"/>
        <end position="69"/>
    </location>
</feature>
<evidence type="ECO:0000256" key="2">
    <source>
        <dbReference type="SAM" id="MobiDB-lite"/>
    </source>
</evidence>
<evidence type="ECO:0000313" key="3">
    <source>
        <dbReference type="EMBL" id="CAC5385836.1"/>
    </source>
</evidence>
<proteinExistence type="predicted"/>
<dbReference type="AlphaFoldDB" id="A0A6J8BQL0"/>
<accession>A0A6J8BQL0</accession>
<dbReference type="EMBL" id="CACVKT020003764">
    <property type="protein sequence ID" value="CAC5385836.1"/>
    <property type="molecule type" value="Genomic_DNA"/>
</dbReference>
<reference evidence="3 4" key="1">
    <citation type="submission" date="2020-06" db="EMBL/GenBank/DDBJ databases">
        <authorList>
            <person name="Li R."/>
            <person name="Bekaert M."/>
        </authorList>
    </citation>
    <scope>NUCLEOTIDE SEQUENCE [LARGE SCALE GENOMIC DNA]</scope>
    <source>
        <strain evidence="4">wild</strain>
    </source>
</reference>
<feature type="coiled-coil region" evidence="1">
    <location>
        <begin position="81"/>
        <end position="108"/>
    </location>
</feature>